<dbReference type="EMBL" id="CP124755">
    <property type="protein sequence ID" value="WGZ91715.1"/>
    <property type="molecule type" value="Genomic_DNA"/>
</dbReference>
<feature type="domain" description="SCP2" evidence="1">
    <location>
        <begin position="22"/>
        <end position="78"/>
    </location>
</feature>
<gene>
    <name evidence="2" type="ORF">QJT80_04380</name>
</gene>
<sequence length="100" mass="11373">MQNSTNQPLEIEVDITVDRHSIEEKWTINLAEEGIEVQKKAPTHPIAKLSLTRETLDNLRVGGLDLDTAIATEQIYISDSKIDLNDLKQYLPQIVNQINY</sequence>
<proteinExistence type="predicted"/>
<reference evidence="2" key="2">
    <citation type="submission" date="2023-04" db="EMBL/GenBank/DDBJ databases">
        <authorList>
            <person name="Beletskiy A.V."/>
            <person name="Mardanov A.V."/>
            <person name="Ravin N.V."/>
        </authorList>
    </citation>
    <scope>NUCLEOTIDE SEQUENCE</scope>
    <source>
        <strain evidence="2">GKL-01</strain>
    </source>
</reference>
<dbReference type="KEGG" id="tdu:QJT80_04380"/>
<dbReference type="SUPFAM" id="SSF55718">
    <property type="entry name" value="SCP-like"/>
    <property type="match status" value="1"/>
</dbReference>
<protein>
    <recommendedName>
        <fullName evidence="1">SCP2 domain-containing protein</fullName>
    </recommendedName>
</protein>
<dbReference type="Gene3D" id="3.30.1050.10">
    <property type="entry name" value="SCP2 sterol-binding domain"/>
    <property type="match status" value="1"/>
</dbReference>
<accession>A0AA95H7K7</accession>
<dbReference type="Pfam" id="PF02036">
    <property type="entry name" value="SCP2"/>
    <property type="match status" value="1"/>
</dbReference>
<dbReference type="InterPro" id="IPR036527">
    <property type="entry name" value="SCP2_sterol-bd_dom_sf"/>
</dbReference>
<name>A0AA95H7K7_9GAMM</name>
<organism evidence="2">
    <name type="scientific">Candidatus Thiocaldithrix dubininis</name>
    <dbReference type="NCBI Taxonomy" id="3080823"/>
    <lineage>
        <taxon>Bacteria</taxon>
        <taxon>Pseudomonadati</taxon>
        <taxon>Pseudomonadota</taxon>
        <taxon>Gammaproteobacteria</taxon>
        <taxon>Thiotrichales</taxon>
        <taxon>Thiotrichaceae</taxon>
        <taxon>Candidatus Thiocaldithrix</taxon>
    </lineage>
</organism>
<dbReference type="InterPro" id="IPR003033">
    <property type="entry name" value="SCP2_sterol-bd_dom"/>
</dbReference>
<dbReference type="Proteomes" id="UP001300672">
    <property type="component" value="Chromosome"/>
</dbReference>
<reference evidence="2" key="1">
    <citation type="journal article" date="2023" name="Int. J. Mol. Sci.">
        <title>Metagenomics Revealed a New Genus 'Candidatus Thiocaldithrix dubininis' gen. nov., sp. nov. and a New Species 'Candidatus Thiothrix putei' sp. nov. in the Family Thiotrichaceae, Some Members of Which Have Traits of Both Na+- and H+-Motive Energetics.</title>
        <authorList>
            <person name="Ravin N.V."/>
            <person name="Muntyan M.S."/>
            <person name="Smolyakov D.D."/>
            <person name="Rudenko T.S."/>
            <person name="Beletsky A.V."/>
            <person name="Mardanov A.V."/>
            <person name="Grabovich M.Y."/>
        </authorList>
    </citation>
    <scope>NUCLEOTIDE SEQUENCE</scope>
    <source>
        <strain evidence="2">GKL-01</strain>
    </source>
</reference>
<evidence type="ECO:0000259" key="1">
    <source>
        <dbReference type="Pfam" id="PF02036"/>
    </source>
</evidence>
<dbReference type="AlphaFoldDB" id="A0AA95H7K7"/>
<evidence type="ECO:0000313" key="2">
    <source>
        <dbReference type="EMBL" id="WGZ91715.1"/>
    </source>
</evidence>